<reference evidence="1 2" key="1">
    <citation type="submission" date="2006-09" db="EMBL/GenBank/DDBJ databases">
        <title>Sequence and annotation of the 288-kb ATCV-1 virus that infects an endosymbiotic Chlorella strain of the heliozoon Acanthocystis turfacea.</title>
        <authorList>
            <person name="Fitzgerald L.A."/>
            <person name="Graves M.V."/>
            <person name="Li X."/>
            <person name="Pfitzner A.J.P."/>
            <person name="Hartigan J."/>
            <person name="Van Etten J.L."/>
        </authorList>
    </citation>
    <scope>NUCLEOTIDE SEQUENCE [LARGE SCALE GENOMIC DNA]</scope>
    <source>
        <strain evidence="1 2">ATCV-1</strain>
    </source>
</reference>
<protein>
    <submittedName>
        <fullName evidence="1">Uncharacterized protein z202L</fullName>
    </submittedName>
</protein>
<sequence>MTSSYIDKCNIKRERRALMYKWYTQFPGVCIRVIADIRLYLKIVLQNTRRQRSAKIILFKEKKHILL</sequence>
<evidence type="ECO:0000313" key="1">
    <source>
        <dbReference type="EMBL" id="ABT16336.1"/>
    </source>
</evidence>
<dbReference type="GeneID" id="5470320"/>
<dbReference type="KEGG" id="vg:5470320"/>
<organism evidence="1 2">
    <name type="scientific">Chlorovirus heliozoae</name>
    <dbReference type="NCBI Taxonomy" id="322019"/>
    <lineage>
        <taxon>Viruses</taxon>
        <taxon>Varidnaviria</taxon>
        <taxon>Bamfordvirae</taxon>
        <taxon>Nucleocytoviricota</taxon>
        <taxon>Megaviricetes</taxon>
        <taxon>Algavirales</taxon>
        <taxon>Phycodnaviridae</taxon>
        <taxon>Chlorovirus</taxon>
    </lineage>
</organism>
<keyword evidence="2" id="KW-1185">Reference proteome</keyword>
<name>A7K8G2_9PHYC</name>
<dbReference type="RefSeq" id="YP_001426683.1">
    <property type="nucleotide sequence ID" value="NC_008724.1"/>
</dbReference>
<dbReference type="EMBL" id="EF101928">
    <property type="protein sequence ID" value="ABT16336.1"/>
    <property type="molecule type" value="Genomic_DNA"/>
</dbReference>
<accession>A7K8G2</accession>
<evidence type="ECO:0000313" key="2">
    <source>
        <dbReference type="Proteomes" id="UP000202420"/>
    </source>
</evidence>
<dbReference type="Proteomes" id="UP000202420">
    <property type="component" value="Segment"/>
</dbReference>
<gene>
    <name evidence="1" type="primary">z202L</name>
    <name evidence="1" type="ORF">ATCV1_z202L</name>
</gene>
<proteinExistence type="predicted"/>